<feature type="non-terminal residue" evidence="1">
    <location>
        <position position="224"/>
    </location>
</feature>
<keyword evidence="2" id="KW-1185">Reference proteome</keyword>
<protein>
    <submittedName>
        <fullName evidence="1">8838_t:CDS:1</fullName>
    </submittedName>
</protein>
<comment type="caution">
    <text evidence="1">The sequence shown here is derived from an EMBL/GenBank/DDBJ whole genome shotgun (WGS) entry which is preliminary data.</text>
</comment>
<evidence type="ECO:0000313" key="1">
    <source>
        <dbReference type="EMBL" id="CAG8662809.1"/>
    </source>
</evidence>
<accession>A0ACA9NKA3</accession>
<dbReference type="EMBL" id="CAJVPW010015545">
    <property type="protein sequence ID" value="CAG8662809.1"/>
    <property type="molecule type" value="Genomic_DNA"/>
</dbReference>
<dbReference type="Proteomes" id="UP000789366">
    <property type="component" value="Unassembled WGS sequence"/>
</dbReference>
<reference evidence="1" key="1">
    <citation type="submission" date="2021-06" db="EMBL/GenBank/DDBJ databases">
        <authorList>
            <person name="Kallberg Y."/>
            <person name="Tangrot J."/>
            <person name="Rosling A."/>
        </authorList>
    </citation>
    <scope>NUCLEOTIDE SEQUENCE</scope>
    <source>
        <strain evidence="1">28 12/20/2015</strain>
    </source>
</reference>
<organism evidence="1 2">
    <name type="scientific">Cetraspora pellucida</name>
    <dbReference type="NCBI Taxonomy" id="1433469"/>
    <lineage>
        <taxon>Eukaryota</taxon>
        <taxon>Fungi</taxon>
        <taxon>Fungi incertae sedis</taxon>
        <taxon>Mucoromycota</taxon>
        <taxon>Glomeromycotina</taxon>
        <taxon>Glomeromycetes</taxon>
        <taxon>Diversisporales</taxon>
        <taxon>Gigasporaceae</taxon>
        <taxon>Cetraspora</taxon>
    </lineage>
</organism>
<name>A0ACA9NKA3_9GLOM</name>
<evidence type="ECO:0000313" key="2">
    <source>
        <dbReference type="Proteomes" id="UP000789366"/>
    </source>
</evidence>
<proteinExistence type="predicted"/>
<gene>
    <name evidence="1" type="ORF">SPELUC_LOCUS9337</name>
</gene>
<sequence>MSQMNSESHDTDNRNHTSLQPSTVTPPSNSMATGPGRQRSVMHIDPQIKAYIDESIRESTTSIIGFLRQYIDSQFDKQRRWNEQFQLNMNNTLARLTQPDNGGNNQSNGSDKTNSSVSSQQQSSTGTADPCSTDTAKHVTQDTGNYPSTPVLNNLIMATSRVSLQSQSLVATSESNKSTQPLMSVAAVSVFKSPVRKYPSLDYTKLKGICDVQGFSNPYAARSE</sequence>